<name>A0A4Y7K8M5_PAPSO</name>
<reference evidence="1 2" key="1">
    <citation type="journal article" date="2018" name="Science">
        <title>The opium poppy genome and morphinan production.</title>
        <authorList>
            <person name="Guo L."/>
            <person name="Winzer T."/>
            <person name="Yang X."/>
            <person name="Li Y."/>
            <person name="Ning Z."/>
            <person name="He Z."/>
            <person name="Teodor R."/>
            <person name="Lu Y."/>
            <person name="Bowser T.A."/>
            <person name="Graham I.A."/>
            <person name="Ye K."/>
        </authorList>
    </citation>
    <scope>NUCLEOTIDE SEQUENCE [LARGE SCALE GENOMIC DNA]</scope>
    <source>
        <strain evidence="2">cv. HN1</strain>
        <tissue evidence="1">Leaves</tissue>
    </source>
</reference>
<dbReference type="AlphaFoldDB" id="A0A4Y7K8M5"/>
<keyword evidence="2" id="KW-1185">Reference proteome</keyword>
<dbReference type="Gramene" id="RZC69683">
    <property type="protein sequence ID" value="RZC69683"/>
    <property type="gene ID" value="C5167_032833"/>
</dbReference>
<sequence>MLSDIKCQGCFNMQNNCIQSLTNSGCMWKLSNCLVEVKLDLPRDAHSGEREIKRLR</sequence>
<proteinExistence type="predicted"/>
<evidence type="ECO:0000313" key="1">
    <source>
        <dbReference type="EMBL" id="RZC69683.1"/>
    </source>
</evidence>
<evidence type="ECO:0000313" key="2">
    <source>
        <dbReference type="Proteomes" id="UP000316621"/>
    </source>
</evidence>
<organism evidence="1 2">
    <name type="scientific">Papaver somniferum</name>
    <name type="common">Opium poppy</name>
    <dbReference type="NCBI Taxonomy" id="3469"/>
    <lineage>
        <taxon>Eukaryota</taxon>
        <taxon>Viridiplantae</taxon>
        <taxon>Streptophyta</taxon>
        <taxon>Embryophyta</taxon>
        <taxon>Tracheophyta</taxon>
        <taxon>Spermatophyta</taxon>
        <taxon>Magnoliopsida</taxon>
        <taxon>Ranunculales</taxon>
        <taxon>Papaveraceae</taxon>
        <taxon>Papaveroideae</taxon>
        <taxon>Papaver</taxon>
    </lineage>
</organism>
<accession>A0A4Y7K8M5</accession>
<dbReference type="Proteomes" id="UP000316621">
    <property type="component" value="Chromosome 7"/>
</dbReference>
<dbReference type="EMBL" id="CM010721">
    <property type="protein sequence ID" value="RZC69683.1"/>
    <property type="molecule type" value="Genomic_DNA"/>
</dbReference>
<gene>
    <name evidence="1" type="ORF">C5167_032833</name>
</gene>
<protein>
    <submittedName>
        <fullName evidence="1">Uncharacterized protein</fullName>
    </submittedName>
</protein>